<dbReference type="EMBL" id="FNXT01001081">
    <property type="protein sequence ID" value="SZX71855.1"/>
    <property type="molecule type" value="Genomic_DNA"/>
</dbReference>
<feature type="compositionally biased region" description="Low complexity" evidence="1">
    <location>
        <begin position="455"/>
        <end position="473"/>
    </location>
</feature>
<feature type="compositionally biased region" description="Low complexity" evidence="1">
    <location>
        <begin position="343"/>
        <end position="364"/>
    </location>
</feature>
<feature type="region of interest" description="Disordered" evidence="1">
    <location>
        <begin position="71"/>
        <end position="311"/>
    </location>
</feature>
<accession>A0A383W2H2</accession>
<feature type="compositionally biased region" description="Low complexity" evidence="1">
    <location>
        <begin position="132"/>
        <end position="143"/>
    </location>
</feature>
<dbReference type="Proteomes" id="UP000256970">
    <property type="component" value="Unassembled WGS sequence"/>
</dbReference>
<feature type="compositionally biased region" description="Low complexity" evidence="1">
    <location>
        <begin position="151"/>
        <end position="197"/>
    </location>
</feature>
<feature type="region of interest" description="Disordered" evidence="1">
    <location>
        <begin position="323"/>
        <end position="368"/>
    </location>
</feature>
<protein>
    <submittedName>
        <fullName evidence="2">Uncharacterized protein</fullName>
    </submittedName>
</protein>
<feature type="compositionally biased region" description="Low complexity" evidence="1">
    <location>
        <begin position="385"/>
        <end position="408"/>
    </location>
</feature>
<feature type="compositionally biased region" description="Gly residues" evidence="1">
    <location>
        <begin position="198"/>
        <end position="212"/>
    </location>
</feature>
<reference evidence="2 3" key="1">
    <citation type="submission" date="2016-10" db="EMBL/GenBank/DDBJ databases">
        <authorList>
            <person name="Cai Z."/>
        </authorList>
    </citation>
    <scope>NUCLEOTIDE SEQUENCE [LARGE SCALE GENOMIC DNA]</scope>
</reference>
<feature type="compositionally biased region" description="Pro residues" evidence="1">
    <location>
        <begin position="229"/>
        <end position="240"/>
    </location>
</feature>
<organism evidence="2 3">
    <name type="scientific">Tetradesmus obliquus</name>
    <name type="common">Green alga</name>
    <name type="synonym">Acutodesmus obliquus</name>
    <dbReference type="NCBI Taxonomy" id="3088"/>
    <lineage>
        <taxon>Eukaryota</taxon>
        <taxon>Viridiplantae</taxon>
        <taxon>Chlorophyta</taxon>
        <taxon>core chlorophytes</taxon>
        <taxon>Chlorophyceae</taxon>
        <taxon>CS clade</taxon>
        <taxon>Sphaeropleales</taxon>
        <taxon>Scenedesmaceae</taxon>
        <taxon>Tetradesmus</taxon>
    </lineage>
</organism>
<feature type="compositionally biased region" description="Low complexity" evidence="1">
    <location>
        <begin position="289"/>
        <end position="308"/>
    </location>
</feature>
<feature type="compositionally biased region" description="Polar residues" evidence="1">
    <location>
        <begin position="498"/>
        <end position="514"/>
    </location>
</feature>
<feature type="region of interest" description="Disordered" evidence="1">
    <location>
        <begin position="686"/>
        <end position="733"/>
    </location>
</feature>
<sequence length="733" mass="73010">MLLLGNAAALVAAPRLPFTEGLSMVKKLSLKEFYENGNTKPLIALLPTKPGDARDGDRTCYDNQHSRLADLSLDPRISRPQNQYSNEPVYGAGYGRGPSHAHAAPHYRGNQYYGGGSRPVGNGPHGDDDYHGSSNGSASNSPPYGGPPPSYGRGPYGATAPPGSGTGPAGSAAYPAAGPAGPGAPAAMGSSAAPSAHYGGGPYGGPPAGYGRGPNRAYAAAGDEEEVWYPPPPPPPPRACPSPNSQQPGASAPAEQHSAAAAQMGASAAALPDMHQGEPVPAQYARQQPAVEPAAVRAAAPAAAARPAGDGVAEGVVSGAHAAPLARCSSGGTMETTVPGGESAAKAASVKPAAATPFAAAPTSGPKNEFAERLAQKALANATRGKSSLLANGSASSLGSALSGSEALPPGAEDNACGDGAFVKPSHPFGRPRLVLKPRSVPAAAADSSRATTPSHHGGASSSASSDSGTDAGEQGSIASSSVGSARPRLTLQPRSLPLSSEHATANGNSSTDSSGRHRLNLLPRGSSAAPAEGDAATRKASVFGAAKPKDLPDPVLMDAAAGRSGSSHLSEAAVARLGSTGSAANGRWGGGSNVSQGDDDWHTVHGRKGGAKGGAGSALIDDLDPFFGHTSAPSSKLIGGSSGHVSVPAPRAFERDIMRSSYRPYNNGNSHGKYGSSYDDDGYSGSYGKRSSAGAGGWGGRGGWGGEDDAEAEADGGVFRRALPTRQAPFAL</sequence>
<gene>
    <name evidence="2" type="ORF">BQ4739_LOCUS11964</name>
</gene>
<feature type="region of interest" description="Disordered" evidence="1">
    <location>
        <begin position="440"/>
        <end position="551"/>
    </location>
</feature>
<feature type="compositionally biased region" description="Gly residues" evidence="1">
    <location>
        <begin position="695"/>
        <end position="706"/>
    </location>
</feature>
<name>A0A383W2H2_TETOB</name>
<evidence type="ECO:0000313" key="3">
    <source>
        <dbReference type="Proteomes" id="UP000256970"/>
    </source>
</evidence>
<dbReference type="AlphaFoldDB" id="A0A383W2H2"/>
<evidence type="ECO:0000256" key="1">
    <source>
        <dbReference type="SAM" id="MobiDB-lite"/>
    </source>
</evidence>
<proteinExistence type="predicted"/>
<keyword evidence="3" id="KW-1185">Reference proteome</keyword>
<feature type="region of interest" description="Disordered" evidence="1">
    <location>
        <begin position="381"/>
        <end position="424"/>
    </location>
</feature>
<feature type="compositionally biased region" description="Low complexity" evidence="1">
    <location>
        <begin position="250"/>
        <end position="270"/>
    </location>
</feature>
<evidence type="ECO:0000313" key="2">
    <source>
        <dbReference type="EMBL" id="SZX71855.1"/>
    </source>
</evidence>